<dbReference type="EMBL" id="JAUSTU010000008">
    <property type="protein sequence ID" value="MDQ0155710.1"/>
    <property type="molecule type" value="Genomic_DNA"/>
</dbReference>
<keyword evidence="1" id="KW-0472">Membrane</keyword>
<feature type="transmembrane region" description="Helical" evidence="1">
    <location>
        <begin position="35"/>
        <end position="56"/>
    </location>
</feature>
<sequence>MEGYIILAVTIIALFIALGITRKEGKEHGGLSKKGIYKLLGLLGIVFVFLVIIVFMTPESWV</sequence>
<reference evidence="2 3" key="1">
    <citation type="submission" date="2023-07" db="EMBL/GenBank/DDBJ databases">
        <title>Genomic Encyclopedia of Type Strains, Phase IV (KMG-IV): sequencing the most valuable type-strain genomes for metagenomic binning, comparative biology and taxonomic classification.</title>
        <authorList>
            <person name="Goeker M."/>
        </authorList>
    </citation>
    <scope>NUCLEOTIDE SEQUENCE [LARGE SCALE GENOMIC DNA]</scope>
    <source>
        <strain evidence="2 3">DSM 23948</strain>
    </source>
</reference>
<dbReference type="Proteomes" id="UP001231362">
    <property type="component" value="Unassembled WGS sequence"/>
</dbReference>
<keyword evidence="1" id="KW-0812">Transmembrane</keyword>
<organism evidence="2 3">
    <name type="scientific">Anoxybacillus andreesenii</name>
    <dbReference type="NCBI Taxonomy" id="1325932"/>
    <lineage>
        <taxon>Bacteria</taxon>
        <taxon>Bacillati</taxon>
        <taxon>Bacillota</taxon>
        <taxon>Bacilli</taxon>
        <taxon>Bacillales</taxon>
        <taxon>Anoxybacillaceae</taxon>
        <taxon>Anoxybacillus</taxon>
    </lineage>
</organism>
<evidence type="ECO:0000313" key="2">
    <source>
        <dbReference type="EMBL" id="MDQ0155710.1"/>
    </source>
</evidence>
<dbReference type="RefSeq" id="WP_307150240.1">
    <property type="nucleotide sequence ID" value="NZ_JAUSTU010000008.1"/>
</dbReference>
<gene>
    <name evidence="2" type="ORF">J2S07_002015</name>
</gene>
<comment type="caution">
    <text evidence="2">The sequence shown here is derived from an EMBL/GenBank/DDBJ whole genome shotgun (WGS) entry which is preliminary data.</text>
</comment>
<proteinExistence type="predicted"/>
<keyword evidence="3" id="KW-1185">Reference proteome</keyword>
<evidence type="ECO:0000256" key="1">
    <source>
        <dbReference type="SAM" id="Phobius"/>
    </source>
</evidence>
<accession>A0ABT9V429</accession>
<keyword evidence="1" id="KW-1133">Transmembrane helix</keyword>
<protein>
    <submittedName>
        <fullName evidence="2">Multisubunit Na+/H+ antiporter MnhB subunit</fullName>
    </submittedName>
</protein>
<feature type="transmembrane region" description="Helical" evidence="1">
    <location>
        <begin position="6"/>
        <end position="23"/>
    </location>
</feature>
<name>A0ABT9V429_9BACL</name>
<evidence type="ECO:0000313" key="3">
    <source>
        <dbReference type="Proteomes" id="UP001231362"/>
    </source>
</evidence>